<reference evidence="2" key="1">
    <citation type="submission" date="2020-05" db="EMBL/GenBank/DDBJ databases">
        <title>Mycena genomes resolve the evolution of fungal bioluminescence.</title>
        <authorList>
            <person name="Tsai I.J."/>
        </authorList>
    </citation>
    <scope>NUCLEOTIDE SEQUENCE</scope>
    <source>
        <strain evidence="2">CCC161011</strain>
    </source>
</reference>
<dbReference type="Proteomes" id="UP000620124">
    <property type="component" value="Unassembled WGS sequence"/>
</dbReference>
<dbReference type="Gene3D" id="1.10.472.10">
    <property type="entry name" value="Cyclin-like"/>
    <property type="match status" value="1"/>
</dbReference>
<dbReference type="GO" id="GO:0019901">
    <property type="term" value="F:protein kinase binding"/>
    <property type="evidence" value="ECO:0007669"/>
    <property type="project" value="InterPro"/>
</dbReference>
<evidence type="ECO:0000313" key="3">
    <source>
        <dbReference type="Proteomes" id="UP000620124"/>
    </source>
</evidence>
<dbReference type="CDD" id="cd20557">
    <property type="entry name" value="CYCLIN_ScPCL1-like"/>
    <property type="match status" value="1"/>
</dbReference>
<dbReference type="GO" id="GO:0016538">
    <property type="term" value="F:cyclin-dependent protein serine/threonine kinase regulator activity"/>
    <property type="evidence" value="ECO:0007669"/>
    <property type="project" value="TreeGrafter"/>
</dbReference>
<feature type="compositionally biased region" description="Low complexity" evidence="1">
    <location>
        <begin position="530"/>
        <end position="563"/>
    </location>
</feature>
<feature type="compositionally biased region" description="Low complexity" evidence="1">
    <location>
        <begin position="447"/>
        <end position="460"/>
    </location>
</feature>
<dbReference type="InterPro" id="IPR013922">
    <property type="entry name" value="Cyclin_PHO80-like"/>
</dbReference>
<sequence length="742" mass="78541">MHSSIHSLAHRAPPATRSRVRWQPYNALASASTSSLSSRSPSISYLSTPATSVSPSPPPRATPLCETERLKSHPSMPQTPRDPSNLLRDNSKNKYATGLVDQAVKSLCEIWRPQDIPIVFLTSSRATVGSEQQPPPPPPQKSRRRNTQLPSPVSPLTRPSPPSPISSSSPECSRTGSASLQCDQDLAAGFGNRSNLVPIKGFVHEVLRRSRTSGSVLQTALCYLEAIRPKVPELIRKEQSGEGDRGEYDSESRVTPATPAELELEAQLSSMNFDFAAVCRNEEEVMDTVRVCDNEDIACTATPSSNTSATAEDQTMLSKLQKSASTTTLTPLTPLPSPLLCPRRAFLASLILASKFTQDKCYSNRAWAKLSGLPAREIGRCERALGDALDWRLWVGKTPVAPAPSSTTAAPTPVATGRPVVRCRSEGILPDGKGAFLARNDKKESTHAMPASSSASARPALTRGLRRCSTLPADAFAEKDRSDPYPAGTSGPSYYNESTWNGEGHQLSFSNIAQQDQLMGSPEFSVQTASPSSPSSTYSSQQYSSPIPSTPSLSYSPSSTESSSGDRTIQMSTFMDDNMVPLSHDVVVVSCSNEISNSHWGAHISPTLSGIAFEAALGAATSAFLGVPPAPAKSGCSKFGQSEDGSGANANAWACQWSDANGDDYTPAPGEFGLGAVAAPGLGLTAAKMLAGLPALPAFPGVGFPSVGSDARVPGAVFAAHARNRAVDRPPFPASAYPNPIY</sequence>
<evidence type="ECO:0000313" key="2">
    <source>
        <dbReference type="EMBL" id="KAF7361724.1"/>
    </source>
</evidence>
<comment type="caution">
    <text evidence="2">The sequence shown here is derived from an EMBL/GenBank/DDBJ whole genome shotgun (WGS) entry which is preliminary data.</text>
</comment>
<name>A0A8H6YMH2_9AGAR</name>
<dbReference type="PANTHER" id="PTHR15615:SF36">
    <property type="entry name" value="PHO85 CYCLIN-5"/>
    <property type="match status" value="1"/>
</dbReference>
<proteinExistence type="predicted"/>
<feature type="compositionally biased region" description="Basic and acidic residues" evidence="1">
    <location>
        <begin position="235"/>
        <end position="252"/>
    </location>
</feature>
<dbReference type="GO" id="GO:0005634">
    <property type="term" value="C:nucleus"/>
    <property type="evidence" value="ECO:0007669"/>
    <property type="project" value="TreeGrafter"/>
</dbReference>
<protein>
    <submittedName>
        <fullName evidence="2">Uncharacterized protein</fullName>
    </submittedName>
</protein>
<feature type="region of interest" description="Disordered" evidence="1">
    <location>
        <begin position="235"/>
        <end position="257"/>
    </location>
</feature>
<keyword evidence="3" id="KW-1185">Reference proteome</keyword>
<dbReference type="OrthoDB" id="286814at2759"/>
<feature type="region of interest" description="Disordered" evidence="1">
    <location>
        <begin position="442"/>
        <end position="499"/>
    </location>
</feature>
<gene>
    <name evidence="2" type="ORF">MVEN_00516200</name>
</gene>
<dbReference type="EMBL" id="JACAZI010000004">
    <property type="protein sequence ID" value="KAF7361724.1"/>
    <property type="molecule type" value="Genomic_DNA"/>
</dbReference>
<feature type="region of interest" description="Disordered" evidence="1">
    <location>
        <begin position="1"/>
        <end position="90"/>
    </location>
</feature>
<organism evidence="2 3">
    <name type="scientific">Mycena venus</name>
    <dbReference type="NCBI Taxonomy" id="2733690"/>
    <lineage>
        <taxon>Eukaryota</taxon>
        <taxon>Fungi</taxon>
        <taxon>Dikarya</taxon>
        <taxon>Basidiomycota</taxon>
        <taxon>Agaricomycotina</taxon>
        <taxon>Agaricomycetes</taxon>
        <taxon>Agaricomycetidae</taxon>
        <taxon>Agaricales</taxon>
        <taxon>Marasmiineae</taxon>
        <taxon>Mycenaceae</taxon>
        <taxon>Mycena</taxon>
    </lineage>
</organism>
<accession>A0A8H6YMH2</accession>
<feature type="region of interest" description="Disordered" evidence="1">
    <location>
        <begin position="518"/>
        <end position="566"/>
    </location>
</feature>
<feature type="compositionally biased region" description="Polar residues" evidence="1">
    <location>
        <begin position="518"/>
        <end position="529"/>
    </location>
</feature>
<dbReference type="GO" id="GO:0000307">
    <property type="term" value="C:cyclin-dependent protein kinase holoenzyme complex"/>
    <property type="evidence" value="ECO:0007669"/>
    <property type="project" value="TreeGrafter"/>
</dbReference>
<feature type="compositionally biased region" description="Polar residues" evidence="1">
    <location>
        <begin position="490"/>
        <end position="499"/>
    </location>
</feature>
<feature type="region of interest" description="Disordered" evidence="1">
    <location>
        <begin position="125"/>
        <end position="178"/>
    </location>
</feature>
<dbReference type="PANTHER" id="PTHR15615">
    <property type="match status" value="1"/>
</dbReference>
<feature type="compositionally biased region" description="Low complexity" evidence="1">
    <location>
        <begin position="27"/>
        <end position="54"/>
    </location>
</feature>
<evidence type="ECO:0000256" key="1">
    <source>
        <dbReference type="SAM" id="MobiDB-lite"/>
    </source>
</evidence>
<dbReference type="AlphaFoldDB" id="A0A8H6YMH2"/>